<dbReference type="Pfam" id="PF03446">
    <property type="entry name" value="NAD_binding_2"/>
    <property type="match status" value="1"/>
</dbReference>
<dbReference type="AlphaFoldDB" id="A0AAV9P2Y5"/>
<protein>
    <recommendedName>
        <fullName evidence="6">6-phosphogluconate dehydrogenase, decarboxylating</fullName>
        <ecNumber evidence="6">1.1.1.44</ecNumber>
    </recommendedName>
</protein>
<dbReference type="SUPFAM" id="SSF51735">
    <property type="entry name" value="NAD(P)-binding Rossmann-fold domains"/>
    <property type="match status" value="1"/>
</dbReference>
<evidence type="ECO:0000256" key="6">
    <source>
        <dbReference type="PIRNR" id="PIRNR000109"/>
    </source>
</evidence>
<dbReference type="GO" id="GO:0019521">
    <property type="term" value="P:D-gluconate metabolic process"/>
    <property type="evidence" value="ECO:0007669"/>
    <property type="project" value="UniProtKB-KW"/>
</dbReference>
<evidence type="ECO:0000259" key="9">
    <source>
        <dbReference type="SMART" id="SM01350"/>
    </source>
</evidence>
<dbReference type="GO" id="GO:0050661">
    <property type="term" value="F:NADP binding"/>
    <property type="evidence" value="ECO:0007669"/>
    <property type="project" value="InterPro"/>
</dbReference>
<evidence type="ECO:0000256" key="5">
    <source>
        <dbReference type="ARBA" id="ARBA00023126"/>
    </source>
</evidence>
<dbReference type="Gene3D" id="3.40.50.720">
    <property type="entry name" value="NAD(P)-binding Rossmann-like Domain"/>
    <property type="match status" value="1"/>
</dbReference>
<gene>
    <name evidence="10" type="ORF">LTR77_008749</name>
</gene>
<comment type="subunit">
    <text evidence="6">Homodimer.</text>
</comment>
<comment type="caution">
    <text evidence="10">The sequence shown here is derived from an EMBL/GenBank/DDBJ whole genome shotgun (WGS) entry which is preliminary data.</text>
</comment>
<dbReference type="Proteomes" id="UP001337655">
    <property type="component" value="Unassembled WGS sequence"/>
</dbReference>
<keyword evidence="3 6" id="KW-0560">Oxidoreductase</keyword>
<dbReference type="InterPro" id="IPR008927">
    <property type="entry name" value="6-PGluconate_DH-like_C_sf"/>
</dbReference>
<name>A0AAV9P2Y5_9PEZI</name>
<dbReference type="Pfam" id="PF00393">
    <property type="entry name" value="6PGD"/>
    <property type="match status" value="1"/>
</dbReference>
<dbReference type="PANTHER" id="PTHR11811">
    <property type="entry name" value="6-PHOSPHOGLUCONATE DEHYDROGENASE"/>
    <property type="match status" value="1"/>
</dbReference>
<dbReference type="RefSeq" id="XP_064655838.1">
    <property type="nucleotide sequence ID" value="XM_064805979.1"/>
</dbReference>
<dbReference type="GeneID" id="89930081"/>
<feature type="active site" description="Proton donor" evidence="7">
    <location>
        <position position="203"/>
    </location>
</feature>
<comment type="catalytic activity">
    <reaction evidence="6">
        <text>6-phospho-D-gluconate + NADP(+) = D-ribulose 5-phosphate + CO2 + NADPH</text>
        <dbReference type="Rhea" id="RHEA:10116"/>
        <dbReference type="ChEBI" id="CHEBI:16526"/>
        <dbReference type="ChEBI" id="CHEBI:57783"/>
        <dbReference type="ChEBI" id="CHEBI:58121"/>
        <dbReference type="ChEBI" id="CHEBI:58349"/>
        <dbReference type="ChEBI" id="CHEBI:58759"/>
        <dbReference type="EC" id="1.1.1.44"/>
    </reaction>
</comment>
<reference evidence="10 11" key="1">
    <citation type="submission" date="2023-08" db="EMBL/GenBank/DDBJ databases">
        <title>Black Yeasts Isolated from many extreme environments.</title>
        <authorList>
            <person name="Coleine C."/>
            <person name="Stajich J.E."/>
            <person name="Selbmann L."/>
        </authorList>
    </citation>
    <scope>NUCLEOTIDE SEQUENCE [LARGE SCALE GENOMIC DNA]</scope>
    <source>
        <strain evidence="10 11">CCFEE 5935</strain>
    </source>
</reference>
<evidence type="ECO:0000256" key="3">
    <source>
        <dbReference type="ARBA" id="ARBA00023002"/>
    </source>
</evidence>
<evidence type="ECO:0000313" key="10">
    <source>
        <dbReference type="EMBL" id="KAK5165826.1"/>
    </source>
</evidence>
<organism evidence="10 11">
    <name type="scientific">Saxophila tyrrhenica</name>
    <dbReference type="NCBI Taxonomy" id="1690608"/>
    <lineage>
        <taxon>Eukaryota</taxon>
        <taxon>Fungi</taxon>
        <taxon>Dikarya</taxon>
        <taxon>Ascomycota</taxon>
        <taxon>Pezizomycotina</taxon>
        <taxon>Dothideomycetes</taxon>
        <taxon>Dothideomycetidae</taxon>
        <taxon>Mycosphaerellales</taxon>
        <taxon>Extremaceae</taxon>
        <taxon>Saxophila</taxon>
    </lineage>
</organism>
<dbReference type="GO" id="GO:0004616">
    <property type="term" value="F:phosphogluconate dehydrogenase (decarboxylating) activity"/>
    <property type="evidence" value="ECO:0007669"/>
    <property type="project" value="UniProtKB-EC"/>
</dbReference>
<evidence type="ECO:0000256" key="2">
    <source>
        <dbReference type="ARBA" id="ARBA00008419"/>
    </source>
</evidence>
<dbReference type="Gene3D" id="1.10.1040.10">
    <property type="entry name" value="N-(1-d-carboxylethyl)-l-norvaline Dehydrogenase, domain 2"/>
    <property type="match status" value="1"/>
</dbReference>
<dbReference type="InterPro" id="IPR013328">
    <property type="entry name" value="6PGD_dom2"/>
</dbReference>
<comment type="pathway">
    <text evidence="1 6">Carbohydrate degradation; pentose phosphate pathway; D-ribulose 5-phosphate from D-glucose 6-phosphate (oxidative stage): step 3/3.</text>
</comment>
<sequence length="500" mass="54946">MAPSDIKALAMIGCGSMGGGMALLFAEQGVHVSLQDPSADRMNALLDSAKKDGLQDKLSKHDDYKSLCKSLESYSGSGAPRVFVWSLPHGSIGDTVLTGLMPLLRKGDCIVDCGNEHWENSERRMGMCYVKGIRYVGCGVSGGYQAARRGPSMCPGGDDDSLFFVLPLLEQVAATAPDNSPCVARIGTGGAGHYCKMIHNGIEHGMMSAISEAWALMARGMDMSLDDVGDEFQRWNDNGELHNTFLVSIGADICRKKNDKGNKVLPEVEDKVVQDYTGEEGTGVWSNDEAIEQHVPAPTLTAAHYLRIASGDLAQRRAIYDTLGKAHPPQKLSIQDQKAFLEDLRQAVYAASLAAYAQGLIIIDRANKSKNFNINYPNLLQIWRAGCIIRSDYINRELLLPIYKQGPFVNPLTDPTFASELKKMYPALKRVVMKAMEADQVVPSLSASLEYLKYMTSTELPTSFYEAELDYFGAHNYDRKGEDPEGKPETGRQHFEWKPA</sequence>
<accession>A0AAV9P2Y5</accession>
<dbReference type="EMBL" id="JAVRRT010000015">
    <property type="protein sequence ID" value="KAK5165826.1"/>
    <property type="molecule type" value="Genomic_DNA"/>
</dbReference>
<dbReference type="InterPro" id="IPR036291">
    <property type="entry name" value="NAD(P)-bd_dom_sf"/>
</dbReference>
<dbReference type="InterPro" id="IPR006183">
    <property type="entry name" value="Pgluconate_DH"/>
</dbReference>
<dbReference type="PIRSF" id="PIRSF000109">
    <property type="entry name" value="6PGD"/>
    <property type="match status" value="1"/>
</dbReference>
<comment type="function">
    <text evidence="6">Catalyzes the oxidative decarboxylation of 6-phosphogluconate to ribulose 5-phosphate and CO(2), with concomitant reduction of NADP to NADPH.</text>
</comment>
<feature type="region of interest" description="Disordered" evidence="8">
    <location>
        <begin position="478"/>
        <end position="500"/>
    </location>
</feature>
<dbReference type="GO" id="GO:0006098">
    <property type="term" value="P:pentose-phosphate shunt"/>
    <property type="evidence" value="ECO:0007669"/>
    <property type="project" value="UniProtKB-KW"/>
</dbReference>
<feature type="active site" description="Proton acceptor" evidence="7">
    <location>
        <position position="196"/>
    </location>
</feature>
<dbReference type="InterPro" id="IPR006113">
    <property type="entry name" value="6PGDH_Gnd/GntZ"/>
</dbReference>
<dbReference type="InterPro" id="IPR006115">
    <property type="entry name" value="6PGDH_NADP-bd"/>
</dbReference>
<dbReference type="SUPFAM" id="SSF48179">
    <property type="entry name" value="6-phosphogluconate dehydrogenase C-terminal domain-like"/>
    <property type="match status" value="1"/>
</dbReference>
<dbReference type="PRINTS" id="PR00076">
    <property type="entry name" value="6PGDHDRGNASE"/>
</dbReference>
<dbReference type="InterPro" id="IPR006114">
    <property type="entry name" value="6PGDH_C"/>
</dbReference>
<evidence type="ECO:0000256" key="7">
    <source>
        <dbReference type="PIRSR" id="PIRSR000109-1"/>
    </source>
</evidence>
<feature type="domain" description="6-phosphogluconate dehydrogenase C-terminal" evidence="9">
    <location>
        <begin position="192"/>
        <end position="498"/>
    </location>
</feature>
<keyword evidence="11" id="KW-1185">Reference proteome</keyword>
<keyword evidence="4" id="KW-0311">Gluconate utilization</keyword>
<proteinExistence type="inferred from homology"/>
<evidence type="ECO:0000256" key="4">
    <source>
        <dbReference type="ARBA" id="ARBA00023064"/>
    </source>
</evidence>
<dbReference type="SMART" id="SM01350">
    <property type="entry name" value="6PGD"/>
    <property type="match status" value="1"/>
</dbReference>
<comment type="similarity">
    <text evidence="2 6">Belongs to the 6-phosphogluconate dehydrogenase family.</text>
</comment>
<keyword evidence="5 6" id="KW-0570">Pentose shunt</keyword>
<keyword evidence="6" id="KW-0521">NADP</keyword>
<evidence type="ECO:0000256" key="8">
    <source>
        <dbReference type="SAM" id="MobiDB-lite"/>
    </source>
</evidence>
<dbReference type="EC" id="1.1.1.44" evidence="6"/>
<evidence type="ECO:0000256" key="1">
    <source>
        <dbReference type="ARBA" id="ARBA00004874"/>
    </source>
</evidence>
<evidence type="ECO:0000313" key="11">
    <source>
        <dbReference type="Proteomes" id="UP001337655"/>
    </source>
</evidence>